<evidence type="ECO:0000313" key="1">
    <source>
        <dbReference type="EMBL" id="MET3582065.1"/>
    </source>
</evidence>
<name>A0ABV2GUU4_9HYPH</name>
<comment type="caution">
    <text evidence="1">The sequence shown here is derived from an EMBL/GenBank/DDBJ whole genome shotgun (WGS) entry which is preliminary data.</text>
</comment>
<dbReference type="Proteomes" id="UP001549204">
    <property type="component" value="Unassembled WGS sequence"/>
</dbReference>
<dbReference type="EMBL" id="JBEPMC010000010">
    <property type="protein sequence ID" value="MET3582065.1"/>
    <property type="molecule type" value="Genomic_DNA"/>
</dbReference>
<sequence>MKSTATTITPKEIRRGMGIFLSVPDSRSRFRLAVSSARRLYGIGAGSNGRVGNDRTSFCFGTLCLDLLDSPIPMLPLPPFRTAFTLPYFMGSSPDTLFPVHDGSPAAVLNPAVDGFVPRCPDSSRAREHVEYSRAGE</sequence>
<proteinExistence type="predicted"/>
<keyword evidence="2" id="KW-1185">Reference proteome</keyword>
<accession>A0ABV2GUU4</accession>
<evidence type="ECO:0000313" key="2">
    <source>
        <dbReference type="Proteomes" id="UP001549204"/>
    </source>
</evidence>
<reference evidence="1 2" key="1">
    <citation type="submission" date="2024-06" db="EMBL/GenBank/DDBJ databases">
        <title>Genomic Encyclopedia of Type Strains, Phase IV (KMG-IV): sequencing the most valuable type-strain genomes for metagenomic binning, comparative biology and taxonomic classification.</title>
        <authorList>
            <person name="Goeker M."/>
        </authorList>
    </citation>
    <scope>NUCLEOTIDE SEQUENCE [LARGE SCALE GENOMIC DNA]</scope>
    <source>
        <strain evidence="1 2">DSM 100022</strain>
    </source>
</reference>
<gene>
    <name evidence="1" type="ORF">ABID19_005123</name>
</gene>
<organism evidence="1 2">
    <name type="scientific">Mesorhizobium robiniae</name>
    <dbReference type="NCBI Taxonomy" id="559315"/>
    <lineage>
        <taxon>Bacteria</taxon>
        <taxon>Pseudomonadati</taxon>
        <taxon>Pseudomonadota</taxon>
        <taxon>Alphaproteobacteria</taxon>
        <taxon>Hyphomicrobiales</taxon>
        <taxon>Phyllobacteriaceae</taxon>
        <taxon>Mesorhizobium</taxon>
    </lineage>
</organism>
<protein>
    <submittedName>
        <fullName evidence="1">Uncharacterized protein</fullName>
    </submittedName>
</protein>